<sequence length="334" mass="34552">MNGVVDHPVDDTWYLYFPTYDSNGASVTVTGLAVTDVEIFVDGSPTTRSSDNGYTLLDTDGVDFAGIVGIHGISVDSSNNSDAGFYAAGSHYLIAVDAITVDGQTVRFFWERTIGKSLHPTTAGRTLTVSANGEGNADLTFIHGTALTETPGQLAAAFVKLLDVATPLLVASDVMRGTNSAALASVWTVARAGVLTDWINGGRLDLILDIIAADTTTDIPALIAALNNLSQANIRTAVGLATANIDTQLADIPTVAEMNARTLVAANYGTAANQTTIVGNLGTITAHLTDIKGATFSGDTHSLVAIRGRGDTAWVTATVSALALEATVVALNNV</sequence>
<protein>
    <submittedName>
        <fullName evidence="1">Uncharacterized protein</fullName>
    </submittedName>
</protein>
<gene>
    <name evidence="1" type="ORF">LCGC14_2723630</name>
</gene>
<evidence type="ECO:0000313" key="1">
    <source>
        <dbReference type="EMBL" id="KKK90374.1"/>
    </source>
</evidence>
<proteinExistence type="predicted"/>
<feature type="non-terminal residue" evidence="1">
    <location>
        <position position="334"/>
    </location>
</feature>
<comment type="caution">
    <text evidence="1">The sequence shown here is derived from an EMBL/GenBank/DDBJ whole genome shotgun (WGS) entry which is preliminary data.</text>
</comment>
<accession>A0A0F9BII9</accession>
<dbReference type="AlphaFoldDB" id="A0A0F9BII9"/>
<organism evidence="1">
    <name type="scientific">marine sediment metagenome</name>
    <dbReference type="NCBI Taxonomy" id="412755"/>
    <lineage>
        <taxon>unclassified sequences</taxon>
        <taxon>metagenomes</taxon>
        <taxon>ecological metagenomes</taxon>
    </lineage>
</organism>
<dbReference type="EMBL" id="LAZR01049129">
    <property type="protein sequence ID" value="KKK90374.1"/>
    <property type="molecule type" value="Genomic_DNA"/>
</dbReference>
<name>A0A0F9BII9_9ZZZZ</name>
<reference evidence="1" key="1">
    <citation type="journal article" date="2015" name="Nature">
        <title>Complex archaea that bridge the gap between prokaryotes and eukaryotes.</title>
        <authorList>
            <person name="Spang A."/>
            <person name="Saw J.H."/>
            <person name="Jorgensen S.L."/>
            <person name="Zaremba-Niedzwiedzka K."/>
            <person name="Martijn J."/>
            <person name="Lind A.E."/>
            <person name="van Eijk R."/>
            <person name="Schleper C."/>
            <person name="Guy L."/>
            <person name="Ettema T.J."/>
        </authorList>
    </citation>
    <scope>NUCLEOTIDE SEQUENCE</scope>
</reference>